<evidence type="ECO:0000256" key="5">
    <source>
        <dbReference type="SAM" id="MobiDB-lite"/>
    </source>
</evidence>
<dbReference type="GO" id="GO:0008168">
    <property type="term" value="F:methyltransferase activity"/>
    <property type="evidence" value="ECO:0007669"/>
    <property type="project" value="UniProtKB-KW"/>
</dbReference>
<keyword evidence="7" id="KW-1185">Reference proteome</keyword>
<dbReference type="SUPFAM" id="SSF53335">
    <property type="entry name" value="S-adenosyl-L-methionine-dependent methyltransferases"/>
    <property type="match status" value="1"/>
</dbReference>
<dbReference type="InterPro" id="IPR029063">
    <property type="entry name" value="SAM-dependent_MTases_sf"/>
</dbReference>
<evidence type="ECO:0000256" key="4">
    <source>
        <dbReference type="ARBA" id="ARBA00023014"/>
    </source>
</evidence>
<dbReference type="GO" id="GO:0003735">
    <property type="term" value="F:structural constituent of ribosome"/>
    <property type="evidence" value="ECO:0007669"/>
    <property type="project" value="TreeGrafter"/>
</dbReference>
<accession>A0A4R4XFV8</accession>
<evidence type="ECO:0000256" key="2">
    <source>
        <dbReference type="ARBA" id="ARBA00022946"/>
    </source>
</evidence>
<dbReference type="GO" id="GO:0006412">
    <property type="term" value="P:translation"/>
    <property type="evidence" value="ECO:0007669"/>
    <property type="project" value="InterPro"/>
</dbReference>
<dbReference type="Proteomes" id="UP000295172">
    <property type="component" value="Unassembled WGS sequence"/>
</dbReference>
<evidence type="ECO:0000256" key="1">
    <source>
        <dbReference type="ARBA" id="ARBA00022723"/>
    </source>
</evidence>
<keyword evidence="4" id="KW-0411">Iron-sulfur</keyword>
<organism evidence="6 7">
    <name type="scientific">Kribbella turkmenica</name>
    <dbReference type="NCBI Taxonomy" id="2530375"/>
    <lineage>
        <taxon>Bacteria</taxon>
        <taxon>Bacillati</taxon>
        <taxon>Actinomycetota</taxon>
        <taxon>Actinomycetes</taxon>
        <taxon>Propionibacteriales</taxon>
        <taxon>Kribbellaceae</taxon>
        <taxon>Kribbella</taxon>
    </lineage>
</organism>
<dbReference type="PANTHER" id="PTHR13184:SF5">
    <property type="entry name" value="METHYLTRANSFERASE-LIKE PROTEIN 17, MITOCHONDRIAL"/>
    <property type="match status" value="1"/>
</dbReference>
<dbReference type="Gene3D" id="3.40.50.150">
    <property type="entry name" value="Vaccinia Virus protein VP39"/>
    <property type="match status" value="1"/>
</dbReference>
<dbReference type="RefSeq" id="WP_132316377.1">
    <property type="nucleotide sequence ID" value="NZ_SMKR01000010.1"/>
</dbReference>
<proteinExistence type="predicted"/>
<keyword evidence="3" id="KW-0408">Iron</keyword>
<dbReference type="GO" id="GO:0015935">
    <property type="term" value="C:small ribosomal subunit"/>
    <property type="evidence" value="ECO:0007669"/>
    <property type="project" value="TreeGrafter"/>
</dbReference>
<comment type="caution">
    <text evidence="6">The sequence shown here is derived from an EMBL/GenBank/DDBJ whole genome shotgun (WGS) entry which is preliminary data.</text>
</comment>
<dbReference type="GO" id="GO:0046872">
    <property type="term" value="F:metal ion binding"/>
    <property type="evidence" value="ECO:0007669"/>
    <property type="project" value="UniProtKB-KW"/>
</dbReference>
<name>A0A4R4XFV8_9ACTN</name>
<dbReference type="PANTHER" id="PTHR13184">
    <property type="entry name" value="37S RIBOSOMAL PROTEIN S22"/>
    <property type="match status" value="1"/>
</dbReference>
<dbReference type="InterPro" id="IPR015324">
    <property type="entry name" value="Ribosomal_Rsm22-like"/>
</dbReference>
<keyword evidence="2" id="KW-0809">Transit peptide</keyword>
<feature type="region of interest" description="Disordered" evidence="5">
    <location>
        <begin position="128"/>
        <end position="156"/>
    </location>
</feature>
<dbReference type="AlphaFoldDB" id="A0A4R4XFV8"/>
<dbReference type="Pfam" id="PF09243">
    <property type="entry name" value="Rsm22"/>
    <property type="match status" value="1"/>
</dbReference>
<dbReference type="GO" id="GO:0032259">
    <property type="term" value="P:methylation"/>
    <property type="evidence" value="ECO:0007669"/>
    <property type="project" value="UniProtKB-KW"/>
</dbReference>
<reference evidence="6 7" key="1">
    <citation type="submission" date="2019-02" db="EMBL/GenBank/DDBJ databases">
        <title>Draft genome sequences of novel Actinobacteria.</title>
        <authorList>
            <person name="Sahin N."/>
            <person name="Ay H."/>
            <person name="Saygin H."/>
        </authorList>
    </citation>
    <scope>NUCLEOTIDE SEQUENCE [LARGE SCALE GENOMIC DNA]</scope>
    <source>
        <strain evidence="6 7">16K104</strain>
    </source>
</reference>
<keyword evidence="1" id="KW-0479">Metal-binding</keyword>
<gene>
    <name evidence="6" type="ORF">E1218_04070</name>
</gene>
<evidence type="ECO:0000313" key="7">
    <source>
        <dbReference type="Proteomes" id="UP000295172"/>
    </source>
</evidence>
<dbReference type="InterPro" id="IPR052571">
    <property type="entry name" value="Mt_RNA_Methyltransferase"/>
</dbReference>
<dbReference type="OrthoDB" id="9799639at2"/>
<keyword evidence="6" id="KW-0489">Methyltransferase</keyword>
<dbReference type="EMBL" id="SMKR01000010">
    <property type="protein sequence ID" value="TDD29584.1"/>
    <property type="molecule type" value="Genomic_DNA"/>
</dbReference>
<dbReference type="GO" id="GO:0051536">
    <property type="term" value="F:iron-sulfur cluster binding"/>
    <property type="evidence" value="ECO:0007669"/>
    <property type="project" value="UniProtKB-KW"/>
</dbReference>
<evidence type="ECO:0000313" key="6">
    <source>
        <dbReference type="EMBL" id="TDD29584.1"/>
    </source>
</evidence>
<keyword evidence="6" id="KW-0808">Transferase</keyword>
<protein>
    <submittedName>
        <fullName evidence="6">rRNA methyltransferase</fullName>
    </submittedName>
</protein>
<evidence type="ECO:0000256" key="3">
    <source>
        <dbReference type="ARBA" id="ARBA00023004"/>
    </source>
</evidence>
<sequence length="345" mass="37508">MSSLDTQLHAALSQALGGVKYDGLRARAAAMSARFRAERVDDTTLGMADRLDCLAYAVFRMPATFHAIRAALRAADAHVGAFGTQLDLGGGTGAAAWAAADVWPGISIEIVERQPPAIELGRRLLATSNEPHNPAGADGHRDRPRGARSHPSGGLQRWTAADLRSWTPDRHVDLITIAYVLNELSEATRRRLITLASAAADTVVIVEPGTPRGFQRILDVRRHLIDLGLTVAAPCPHHDACPLTTTDWCHFAVRLPRTELHRLAKTGTRNFEDEKFAYLVATRRPVRAAANRVVARPVRPKGQVVLDLCTADGARQRLVVPRSSGQYRAARDAVWGETWGSGQRS</sequence>